<evidence type="ECO:0000256" key="1">
    <source>
        <dbReference type="ARBA" id="ARBA00004251"/>
    </source>
</evidence>
<dbReference type="InterPro" id="IPR017441">
    <property type="entry name" value="Protein_kinase_ATP_BS"/>
</dbReference>
<evidence type="ECO:0000256" key="10">
    <source>
        <dbReference type="ARBA" id="ARBA00022741"/>
    </source>
</evidence>
<dbReference type="GO" id="GO:0033612">
    <property type="term" value="F:receptor serine/threonine kinase binding"/>
    <property type="evidence" value="ECO:0007669"/>
    <property type="project" value="TreeGrafter"/>
</dbReference>
<keyword evidence="22" id="KW-1185">Reference proteome</keyword>
<dbReference type="GO" id="GO:0004674">
    <property type="term" value="F:protein serine/threonine kinase activity"/>
    <property type="evidence" value="ECO:0007669"/>
    <property type="project" value="UniProtKB-KW"/>
</dbReference>
<proteinExistence type="predicted"/>
<dbReference type="Pfam" id="PF00069">
    <property type="entry name" value="Pkinase"/>
    <property type="match status" value="1"/>
</dbReference>
<keyword evidence="12 19" id="KW-0067">ATP-binding</keyword>
<keyword evidence="15" id="KW-0675">Receptor</keyword>
<dbReference type="FunFam" id="3.30.200.20:FF:000260">
    <property type="entry name" value="LRR receptor-like serine/threonine-protein kinase RPK2"/>
    <property type="match status" value="1"/>
</dbReference>
<dbReference type="PROSITE" id="PS51450">
    <property type="entry name" value="LRR"/>
    <property type="match status" value="1"/>
</dbReference>
<dbReference type="PROSITE" id="PS50011">
    <property type="entry name" value="PROTEIN_KINASE_DOM"/>
    <property type="match status" value="1"/>
</dbReference>
<comment type="subcellular location">
    <subcellularLocation>
        <location evidence="1">Cell membrane</location>
        <topology evidence="1">Single-pass type I membrane protein</topology>
    </subcellularLocation>
</comment>
<evidence type="ECO:0000256" key="5">
    <source>
        <dbReference type="ARBA" id="ARBA00022614"/>
    </source>
</evidence>
<dbReference type="Gene3D" id="3.80.10.10">
    <property type="entry name" value="Ribonuclease Inhibitor"/>
    <property type="match status" value="1"/>
</dbReference>
<evidence type="ECO:0000256" key="15">
    <source>
        <dbReference type="ARBA" id="ARBA00023170"/>
    </source>
</evidence>
<evidence type="ECO:0000256" key="8">
    <source>
        <dbReference type="ARBA" id="ARBA00022729"/>
    </source>
</evidence>
<comment type="catalytic activity">
    <reaction evidence="17">
        <text>L-threonyl-[protein] + ATP = O-phospho-L-threonyl-[protein] + ADP + H(+)</text>
        <dbReference type="Rhea" id="RHEA:46608"/>
        <dbReference type="Rhea" id="RHEA-COMP:11060"/>
        <dbReference type="Rhea" id="RHEA-COMP:11605"/>
        <dbReference type="ChEBI" id="CHEBI:15378"/>
        <dbReference type="ChEBI" id="CHEBI:30013"/>
        <dbReference type="ChEBI" id="CHEBI:30616"/>
        <dbReference type="ChEBI" id="CHEBI:61977"/>
        <dbReference type="ChEBI" id="CHEBI:456216"/>
        <dbReference type="EC" id="2.7.11.1"/>
    </reaction>
</comment>
<evidence type="ECO:0000313" key="23">
    <source>
        <dbReference type="RefSeq" id="XP_039118337.1"/>
    </source>
</evidence>
<dbReference type="PANTHER" id="PTHR48056">
    <property type="entry name" value="LRR RECEPTOR-LIKE SERINE/THREONINE-PROTEIN KINASE-RELATED"/>
    <property type="match status" value="1"/>
</dbReference>
<dbReference type="InterPro" id="IPR001611">
    <property type="entry name" value="Leu-rich_rpt"/>
</dbReference>
<evidence type="ECO:0000256" key="3">
    <source>
        <dbReference type="ARBA" id="ARBA00022475"/>
    </source>
</evidence>
<evidence type="ECO:0000256" key="16">
    <source>
        <dbReference type="ARBA" id="ARBA00023180"/>
    </source>
</evidence>
<keyword evidence="3" id="KW-1003">Cell membrane</keyword>
<evidence type="ECO:0000256" key="18">
    <source>
        <dbReference type="ARBA" id="ARBA00048679"/>
    </source>
</evidence>
<evidence type="ECO:0000256" key="14">
    <source>
        <dbReference type="ARBA" id="ARBA00023136"/>
    </source>
</evidence>
<evidence type="ECO:0000256" key="20">
    <source>
        <dbReference type="SAM" id="Phobius"/>
    </source>
</evidence>
<gene>
    <name evidence="23" type="primary">LOC120254280</name>
</gene>
<dbReference type="RefSeq" id="XP_039118337.1">
    <property type="nucleotide sequence ID" value="XM_039262403.1"/>
</dbReference>
<feature type="domain" description="Protein kinase" evidence="21">
    <location>
        <begin position="415"/>
        <end position="626"/>
    </location>
</feature>
<dbReference type="Gene3D" id="3.30.200.20">
    <property type="entry name" value="Phosphorylase Kinase, domain 1"/>
    <property type="match status" value="1"/>
</dbReference>
<keyword evidence="5" id="KW-0433">Leucine-rich repeat</keyword>
<dbReference type="PROSITE" id="PS00107">
    <property type="entry name" value="PROTEIN_KINASE_ATP"/>
    <property type="match status" value="1"/>
</dbReference>
<evidence type="ECO:0000313" key="22">
    <source>
        <dbReference type="Proteomes" id="UP001515500"/>
    </source>
</evidence>
<dbReference type="InterPro" id="IPR032675">
    <property type="entry name" value="LRR_dom_sf"/>
</dbReference>
<evidence type="ECO:0000256" key="2">
    <source>
        <dbReference type="ARBA" id="ARBA00012513"/>
    </source>
</evidence>
<dbReference type="SUPFAM" id="SSF52058">
    <property type="entry name" value="L domain-like"/>
    <property type="match status" value="1"/>
</dbReference>
<keyword evidence="10 19" id="KW-0547">Nucleotide-binding</keyword>
<dbReference type="GO" id="GO:0005886">
    <property type="term" value="C:plasma membrane"/>
    <property type="evidence" value="ECO:0007669"/>
    <property type="project" value="UniProtKB-SubCell"/>
</dbReference>
<feature type="binding site" evidence="19">
    <location>
        <position position="444"/>
    </location>
    <ligand>
        <name>ATP</name>
        <dbReference type="ChEBI" id="CHEBI:30616"/>
    </ligand>
</feature>
<keyword evidence="7 20" id="KW-0812">Transmembrane</keyword>
<dbReference type="GO" id="GO:0006950">
    <property type="term" value="P:response to stress"/>
    <property type="evidence" value="ECO:0007669"/>
    <property type="project" value="UniProtKB-ARBA"/>
</dbReference>
<dbReference type="InterPro" id="IPR000719">
    <property type="entry name" value="Prot_kinase_dom"/>
</dbReference>
<keyword evidence="9" id="KW-0677">Repeat</keyword>
<name>A0AB40ATE9_DIOCR</name>
<dbReference type="SUPFAM" id="SSF56112">
    <property type="entry name" value="Protein kinase-like (PK-like)"/>
    <property type="match status" value="1"/>
</dbReference>
<dbReference type="Pfam" id="PF00560">
    <property type="entry name" value="LRR_1"/>
    <property type="match status" value="7"/>
</dbReference>
<dbReference type="InterPro" id="IPR050647">
    <property type="entry name" value="Plant_LRR-RLKs"/>
</dbReference>
<comment type="catalytic activity">
    <reaction evidence="18">
        <text>L-seryl-[protein] + ATP = O-phospho-L-seryl-[protein] + ADP + H(+)</text>
        <dbReference type="Rhea" id="RHEA:17989"/>
        <dbReference type="Rhea" id="RHEA-COMP:9863"/>
        <dbReference type="Rhea" id="RHEA-COMP:11604"/>
        <dbReference type="ChEBI" id="CHEBI:15378"/>
        <dbReference type="ChEBI" id="CHEBI:29999"/>
        <dbReference type="ChEBI" id="CHEBI:30616"/>
        <dbReference type="ChEBI" id="CHEBI:83421"/>
        <dbReference type="ChEBI" id="CHEBI:456216"/>
        <dbReference type="EC" id="2.7.11.1"/>
    </reaction>
</comment>
<keyword evidence="14 20" id="KW-0472">Membrane</keyword>
<organism evidence="22 23">
    <name type="scientific">Dioscorea cayennensis subsp. rotundata</name>
    <name type="common">White Guinea yam</name>
    <name type="synonym">Dioscorea rotundata</name>
    <dbReference type="NCBI Taxonomy" id="55577"/>
    <lineage>
        <taxon>Eukaryota</taxon>
        <taxon>Viridiplantae</taxon>
        <taxon>Streptophyta</taxon>
        <taxon>Embryophyta</taxon>
        <taxon>Tracheophyta</taxon>
        <taxon>Spermatophyta</taxon>
        <taxon>Magnoliopsida</taxon>
        <taxon>Liliopsida</taxon>
        <taxon>Dioscoreales</taxon>
        <taxon>Dioscoreaceae</taxon>
        <taxon>Dioscorea</taxon>
    </lineage>
</organism>
<evidence type="ECO:0000256" key="13">
    <source>
        <dbReference type="ARBA" id="ARBA00022989"/>
    </source>
</evidence>
<dbReference type="EC" id="2.7.11.1" evidence="2"/>
<evidence type="ECO:0000256" key="12">
    <source>
        <dbReference type="ARBA" id="ARBA00022840"/>
    </source>
</evidence>
<evidence type="ECO:0000256" key="9">
    <source>
        <dbReference type="ARBA" id="ARBA00022737"/>
    </source>
</evidence>
<keyword evidence="16" id="KW-0325">Glycoprotein</keyword>
<dbReference type="FunFam" id="1.10.510.10:FF:001023">
    <property type="entry name" value="Os07g0541700 protein"/>
    <property type="match status" value="1"/>
</dbReference>
<dbReference type="Proteomes" id="UP001515500">
    <property type="component" value="Unplaced"/>
</dbReference>
<evidence type="ECO:0000256" key="7">
    <source>
        <dbReference type="ARBA" id="ARBA00022692"/>
    </source>
</evidence>
<evidence type="ECO:0000256" key="17">
    <source>
        <dbReference type="ARBA" id="ARBA00047899"/>
    </source>
</evidence>
<dbReference type="GeneID" id="120254280"/>
<sequence>MTELRNLKNVTLFNNRFSGVIPQGLGINSSLVQIDFTNNNFCWRHPTKYLSWGNNWRFLNLGYNLLEGNVPADVGNCSSLRRLILRNNKLSGSLPDFAEDSSLLYMDLRENNLNGPLPPSVGNCVNVTMINLSSNKIKGSVPQEIGKLVNLHVLDLSSNRLYGQLPSQISQCSKLDILNLSFNSFNGTVPLSLKNLLLLSQLMLQGNQFSGGIPDFLSGFEMLLELQLGANNFGGMIPSSLGRVSSLQIALNLSSNGLTGQIPSEFANLNRLQSLDVSNNNLTGELTSLRDLSSLLQVNVSYNQFTGSLPKNLLNLLVSFPSSFTGNAGLCCPEGEFSCLKNSSLTLCGGSRIRKDLSTIAIVLISLGSFFFCMLLFLGCGCILLGRRRVTEGRPSLHEGSSFLLNKVIEATENLNEKYILGNGAHGTVYKALLSPNEVYAVKKLVFSTQKGSNVSMVREIQTVGKIRHRNLVRLVDFWLKNDYGLILYEYMENGSLHDVLHEIKPPPVLEWNARYKIALGIAQGLAYLHDDCNPAIIHRDIKPRTFFLDSNMEPHISDFGIAKLMDQISASPQSSAIMGTIGYMSPETAFTTRRNKESDMYSYGVVLLELITRKMAFGSIFFRIT</sequence>
<dbReference type="GO" id="GO:0005524">
    <property type="term" value="F:ATP binding"/>
    <property type="evidence" value="ECO:0007669"/>
    <property type="project" value="UniProtKB-UniRule"/>
</dbReference>
<feature type="transmembrane region" description="Helical" evidence="20">
    <location>
        <begin position="360"/>
        <end position="385"/>
    </location>
</feature>
<dbReference type="InterPro" id="IPR011009">
    <property type="entry name" value="Kinase-like_dom_sf"/>
</dbReference>
<keyword evidence="8" id="KW-0732">Signal</keyword>
<evidence type="ECO:0000259" key="21">
    <source>
        <dbReference type="PROSITE" id="PS50011"/>
    </source>
</evidence>
<accession>A0AB40ATE9</accession>
<evidence type="ECO:0000256" key="4">
    <source>
        <dbReference type="ARBA" id="ARBA00022527"/>
    </source>
</evidence>
<protein>
    <recommendedName>
        <fullName evidence="2">non-specific serine/threonine protein kinase</fullName>
        <ecNumber evidence="2">2.7.11.1</ecNumber>
    </recommendedName>
</protein>
<keyword evidence="11" id="KW-0418">Kinase</keyword>
<keyword evidence="13 20" id="KW-1133">Transmembrane helix</keyword>
<evidence type="ECO:0000256" key="11">
    <source>
        <dbReference type="ARBA" id="ARBA00022777"/>
    </source>
</evidence>
<keyword evidence="4" id="KW-0723">Serine/threonine-protein kinase</keyword>
<dbReference type="Gene3D" id="1.10.510.10">
    <property type="entry name" value="Transferase(Phosphotransferase) domain 1"/>
    <property type="match status" value="1"/>
</dbReference>
<keyword evidence="6" id="KW-0808">Transferase</keyword>
<dbReference type="FunFam" id="3.80.10.10:FF:000095">
    <property type="entry name" value="LRR receptor-like serine/threonine-protein kinase GSO1"/>
    <property type="match status" value="1"/>
</dbReference>
<evidence type="ECO:0000256" key="6">
    <source>
        <dbReference type="ARBA" id="ARBA00022679"/>
    </source>
</evidence>
<dbReference type="PANTHER" id="PTHR48056:SF23">
    <property type="entry name" value="PROTEIN KINASE DOMAIN-CONTAINING PROTEIN"/>
    <property type="match status" value="1"/>
</dbReference>
<reference evidence="23" key="1">
    <citation type="submission" date="2025-08" db="UniProtKB">
        <authorList>
            <consortium name="RefSeq"/>
        </authorList>
    </citation>
    <scope>IDENTIFICATION</scope>
</reference>
<evidence type="ECO:0000256" key="19">
    <source>
        <dbReference type="PROSITE-ProRule" id="PRU10141"/>
    </source>
</evidence>
<dbReference type="AlphaFoldDB" id="A0AB40ATE9"/>